<dbReference type="Proteomes" id="UP000054558">
    <property type="component" value="Unassembled WGS sequence"/>
</dbReference>
<evidence type="ECO:0000313" key="4">
    <source>
        <dbReference type="Proteomes" id="UP000054558"/>
    </source>
</evidence>
<dbReference type="EMBL" id="DF237117">
    <property type="protein sequence ID" value="GAQ83907.1"/>
    <property type="molecule type" value="Genomic_DNA"/>
</dbReference>
<dbReference type="PROSITE" id="PS51382">
    <property type="entry name" value="SPX"/>
    <property type="match status" value="1"/>
</dbReference>
<organism evidence="3 4">
    <name type="scientific">Klebsormidium nitens</name>
    <name type="common">Green alga</name>
    <name type="synonym">Ulothrix nitens</name>
    <dbReference type="NCBI Taxonomy" id="105231"/>
    <lineage>
        <taxon>Eukaryota</taxon>
        <taxon>Viridiplantae</taxon>
        <taxon>Streptophyta</taxon>
        <taxon>Klebsormidiophyceae</taxon>
        <taxon>Klebsormidiales</taxon>
        <taxon>Klebsormidiaceae</taxon>
        <taxon>Klebsormidium</taxon>
    </lineage>
</organism>
<feature type="domain" description="SPX" evidence="2">
    <location>
        <begin position="1"/>
        <end position="206"/>
    </location>
</feature>
<dbReference type="Pfam" id="PF03105">
    <property type="entry name" value="SPX"/>
    <property type="match status" value="2"/>
</dbReference>
<dbReference type="AlphaFoldDB" id="A0A1Y1I5A7"/>
<dbReference type="InterPro" id="IPR004331">
    <property type="entry name" value="SPX_dom"/>
</dbReference>
<name>A0A1Y1I5A7_KLENI</name>
<dbReference type="OrthoDB" id="6493944at2759"/>
<dbReference type="OMA" id="EYMEGMY"/>
<dbReference type="InterPro" id="IPR031142">
    <property type="entry name" value="SPX_prot"/>
</dbReference>
<evidence type="ECO:0000313" key="3">
    <source>
        <dbReference type="EMBL" id="GAQ83907.1"/>
    </source>
</evidence>
<dbReference type="PANTHER" id="PTHR45978">
    <property type="entry name" value="SPX DOMAIN-CONTAINING PROTEIN 3"/>
    <property type="match status" value="1"/>
</dbReference>
<reference evidence="3 4" key="1">
    <citation type="journal article" date="2014" name="Nat. Commun.">
        <title>Klebsormidium flaccidum genome reveals primary factors for plant terrestrial adaptation.</title>
        <authorList>
            <person name="Hori K."/>
            <person name="Maruyama F."/>
            <person name="Fujisawa T."/>
            <person name="Togashi T."/>
            <person name="Yamamoto N."/>
            <person name="Seo M."/>
            <person name="Sato S."/>
            <person name="Yamada T."/>
            <person name="Mori H."/>
            <person name="Tajima N."/>
            <person name="Moriyama T."/>
            <person name="Ikeuchi M."/>
            <person name="Watanabe M."/>
            <person name="Wada H."/>
            <person name="Kobayashi K."/>
            <person name="Saito M."/>
            <person name="Masuda T."/>
            <person name="Sasaki-Sekimoto Y."/>
            <person name="Mashiguchi K."/>
            <person name="Awai K."/>
            <person name="Shimojima M."/>
            <person name="Masuda S."/>
            <person name="Iwai M."/>
            <person name="Nobusawa T."/>
            <person name="Narise T."/>
            <person name="Kondo S."/>
            <person name="Saito H."/>
            <person name="Sato R."/>
            <person name="Murakawa M."/>
            <person name="Ihara Y."/>
            <person name="Oshima-Yamada Y."/>
            <person name="Ohtaka K."/>
            <person name="Satoh M."/>
            <person name="Sonobe K."/>
            <person name="Ishii M."/>
            <person name="Ohtani R."/>
            <person name="Kanamori-Sato M."/>
            <person name="Honoki R."/>
            <person name="Miyazaki D."/>
            <person name="Mochizuki H."/>
            <person name="Umetsu J."/>
            <person name="Higashi K."/>
            <person name="Shibata D."/>
            <person name="Kamiya Y."/>
            <person name="Sato N."/>
            <person name="Nakamura Y."/>
            <person name="Tabata S."/>
            <person name="Ida S."/>
            <person name="Kurokawa K."/>
            <person name="Ohta H."/>
        </authorList>
    </citation>
    <scope>NUCLEOTIDE SEQUENCE [LARGE SCALE GENOMIC DNA]</scope>
    <source>
        <strain evidence="3 4">NIES-2285</strain>
    </source>
</reference>
<evidence type="ECO:0000259" key="2">
    <source>
        <dbReference type="PROSITE" id="PS51382"/>
    </source>
</evidence>
<protein>
    <submittedName>
        <fullName evidence="3">SPX domain containing protein</fullName>
    </submittedName>
</protein>
<proteinExistence type="predicted"/>
<evidence type="ECO:0000256" key="1">
    <source>
        <dbReference type="SAM" id="MobiDB-lite"/>
    </source>
</evidence>
<sequence length="396" mass="43585">MKFGKRLRTQIEDTLPDWQDKFLNYKDLKKRLKSIAAPECFTRAAYHREPAAAAPTEADHVVETIERQLRASSHDLAHPPGITAEEAERLEQGHLTPEEEEFIRLLNVELEKFNNFFIEKEEEFVIRLSDLKERVEKLRMTCNREDLSTCPACASDVNAIRKAIVAFHGEMVLLENYSSLNYTGLVKILKKHDKRTGMLLRMPYINNVLRQPFYTTELLSKLVRDCEEKLQFVFAPAKETGKPRTAVAPDPLSFPRDEDVDSIYRSTVAALRSLQDIRGSTGSPRISGAPPGNGATLSSLLGGGIGDSSDEEGASEGAEPQADGNDLREGGQNGAQEDGGVSSAAKRARVEEGGAAHRTGGCGVELQKSVDVRVVSPAPEAKREKEEEGGEVAVQA</sequence>
<accession>A0A1Y1I5A7</accession>
<dbReference type="CDD" id="cd14481">
    <property type="entry name" value="SPX_AtSPX1_like"/>
    <property type="match status" value="1"/>
</dbReference>
<dbReference type="STRING" id="105231.A0A1Y1I5A7"/>
<feature type="region of interest" description="Disordered" evidence="1">
    <location>
        <begin position="275"/>
        <end position="396"/>
    </location>
</feature>
<dbReference type="GO" id="GO:0016036">
    <property type="term" value="P:cellular response to phosphate starvation"/>
    <property type="evidence" value="ECO:0007669"/>
    <property type="project" value="InterPro"/>
</dbReference>
<keyword evidence="4" id="KW-1185">Reference proteome</keyword>
<gene>
    <name evidence="3" type="ORF">KFL_001680030</name>
</gene>
<dbReference type="PANTHER" id="PTHR45978:SF7">
    <property type="entry name" value="SPX DOMAIN-CONTAINING PROTEIN 4"/>
    <property type="match status" value="1"/>
</dbReference>